<feature type="binding site" evidence="3">
    <location>
        <position position="67"/>
    </location>
    <ligand>
        <name>FAD</name>
        <dbReference type="ChEBI" id="CHEBI:57692"/>
    </ligand>
</feature>
<dbReference type="PANTHER" id="PTHR11455">
    <property type="entry name" value="CRYPTOCHROME"/>
    <property type="match status" value="1"/>
</dbReference>
<dbReference type="OrthoDB" id="9772484at2"/>
<feature type="binding site" evidence="3">
    <location>
        <begin position="163"/>
        <end position="165"/>
    </location>
    <ligand>
        <name>FAD</name>
        <dbReference type="ChEBI" id="CHEBI:57692"/>
    </ligand>
</feature>
<comment type="cofactor">
    <cofactor evidence="3">
        <name>FAD</name>
        <dbReference type="ChEBI" id="CHEBI:57692"/>
    </cofactor>
    <text evidence="3">Binds 1 FAD per subunit.</text>
</comment>
<feature type="domain" description="Cryptochrome/DNA photolyase FAD-binding" evidence="4">
    <location>
        <begin position="67"/>
        <end position="224"/>
    </location>
</feature>
<dbReference type="GO" id="GO:0003677">
    <property type="term" value="F:DNA binding"/>
    <property type="evidence" value="ECO:0007669"/>
    <property type="project" value="TreeGrafter"/>
</dbReference>
<dbReference type="InterPro" id="IPR005101">
    <property type="entry name" value="Cryptochr/Photolyase_FAD-bd"/>
</dbReference>
<proteinExistence type="predicted"/>
<keyword evidence="2 3" id="KW-0274">FAD</keyword>
<gene>
    <name evidence="5" type="ORF">HYN48_04615</name>
</gene>
<evidence type="ECO:0000256" key="3">
    <source>
        <dbReference type="PIRSR" id="PIRSR602081-1"/>
    </source>
</evidence>
<evidence type="ECO:0000313" key="6">
    <source>
        <dbReference type="Proteomes" id="UP000244193"/>
    </source>
</evidence>
<dbReference type="KEGG" id="fmg:HYN48_04615"/>
<organism evidence="5 6">
    <name type="scientific">Flavobacterium magnum</name>
    <dbReference type="NCBI Taxonomy" id="2162713"/>
    <lineage>
        <taxon>Bacteria</taxon>
        <taxon>Pseudomonadati</taxon>
        <taxon>Bacteroidota</taxon>
        <taxon>Flavobacteriia</taxon>
        <taxon>Flavobacteriales</taxon>
        <taxon>Flavobacteriaceae</taxon>
        <taxon>Flavobacterium</taxon>
    </lineage>
</organism>
<reference evidence="5 6" key="1">
    <citation type="submission" date="2018-04" db="EMBL/GenBank/DDBJ databases">
        <title>Genome sequencing of Flavobacterium sp. HYN0048.</title>
        <authorList>
            <person name="Yi H."/>
            <person name="Baek C."/>
        </authorList>
    </citation>
    <scope>NUCLEOTIDE SEQUENCE [LARGE SCALE GENOMIC DNA]</scope>
    <source>
        <strain evidence="5 6">HYN0048</strain>
    </source>
</reference>
<dbReference type="GO" id="GO:0071949">
    <property type="term" value="F:FAD binding"/>
    <property type="evidence" value="ECO:0007669"/>
    <property type="project" value="TreeGrafter"/>
</dbReference>
<keyword evidence="1 3" id="KW-0285">Flavoprotein</keyword>
<protein>
    <submittedName>
        <fullName evidence="5">Deoxyribodipyrimidine photolyase</fullName>
    </submittedName>
</protein>
<evidence type="ECO:0000256" key="2">
    <source>
        <dbReference type="ARBA" id="ARBA00022827"/>
    </source>
</evidence>
<dbReference type="InterPro" id="IPR002081">
    <property type="entry name" value="Cryptochrome/DNA_photolyase_1"/>
</dbReference>
<feature type="binding site" evidence="3">
    <location>
        <begin position="70"/>
        <end position="77"/>
    </location>
    <ligand>
        <name>FAD</name>
        <dbReference type="ChEBI" id="CHEBI:57692"/>
    </ligand>
</feature>
<evidence type="ECO:0000256" key="1">
    <source>
        <dbReference type="ARBA" id="ARBA00022630"/>
    </source>
</evidence>
<dbReference type="InterPro" id="IPR036134">
    <property type="entry name" value="Crypto/Photolyase_FAD-like_sf"/>
</dbReference>
<dbReference type="Gene3D" id="1.25.40.80">
    <property type="match status" value="1"/>
</dbReference>
<evidence type="ECO:0000313" key="5">
    <source>
        <dbReference type="EMBL" id="AWA29426.1"/>
    </source>
</evidence>
<dbReference type="AlphaFoldDB" id="A0A2S0RCL3"/>
<dbReference type="GO" id="GO:0009416">
    <property type="term" value="P:response to light stimulus"/>
    <property type="evidence" value="ECO:0007669"/>
    <property type="project" value="TreeGrafter"/>
</dbReference>
<evidence type="ECO:0000259" key="4">
    <source>
        <dbReference type="Pfam" id="PF03441"/>
    </source>
</evidence>
<sequence length="363" mass="42167">MNSFPTAIDEILACVENFDPTHYAATRNFKDGQVSRLSPYISRGVITTRQVFRNLKARYPKTVLEKFIRELLWRDYFQRLLQSRPELYHASIRTDSDAKISGIPIAILNGVTGIREIDAAVHDLYQTGYMHNHFRLYVASICCNVARLGFSVPAGWMYYHLLDADVASNFASWQWVAGNLTGKKYIANQENINFYSRSQQSATFLDCTYDELQDMPVPEILKDHTVPVLDTFLTKTGIPDLKTATALLYDFYNLNPFWHEHEHYDRILILEPSHFRKFPVSEKVMAFVLALSRNIPNLKVYCGEFEDLRSAYPEVRFIAREHPIINYHGAQVESREWIVPEVTGFYPSYSKYYTACLKYLNYE</sequence>
<dbReference type="RefSeq" id="WP_108370010.1">
    <property type="nucleotide sequence ID" value="NZ_CP028811.1"/>
</dbReference>
<dbReference type="GO" id="GO:0003904">
    <property type="term" value="F:deoxyribodipyrimidine photo-lyase activity"/>
    <property type="evidence" value="ECO:0007669"/>
    <property type="project" value="TreeGrafter"/>
</dbReference>
<keyword evidence="5" id="KW-0456">Lyase</keyword>
<feature type="binding site" evidence="3">
    <location>
        <position position="23"/>
    </location>
    <ligand>
        <name>FAD</name>
        <dbReference type="ChEBI" id="CHEBI:57692"/>
    </ligand>
</feature>
<dbReference type="Pfam" id="PF03441">
    <property type="entry name" value="FAD_binding_7"/>
    <property type="match status" value="1"/>
</dbReference>
<dbReference type="EMBL" id="CP028811">
    <property type="protein sequence ID" value="AWA29426.1"/>
    <property type="molecule type" value="Genomic_DNA"/>
</dbReference>
<dbReference type="Gene3D" id="1.10.579.10">
    <property type="entry name" value="DNA Cyclobutane Dipyrimidine Photolyase, subunit A, domain 3"/>
    <property type="match status" value="1"/>
</dbReference>
<keyword evidence="6" id="KW-1185">Reference proteome</keyword>
<name>A0A2S0RCL3_9FLAO</name>
<dbReference type="PANTHER" id="PTHR11455:SF9">
    <property type="entry name" value="CRYPTOCHROME CIRCADIAN CLOCK 5 ISOFORM X1"/>
    <property type="match status" value="1"/>
</dbReference>
<dbReference type="Proteomes" id="UP000244193">
    <property type="component" value="Chromosome"/>
</dbReference>
<dbReference type="SUPFAM" id="SSF48173">
    <property type="entry name" value="Cryptochrome/photolyase FAD-binding domain"/>
    <property type="match status" value="1"/>
</dbReference>
<accession>A0A2S0RCL3</accession>